<dbReference type="Proteomes" id="UP000324748">
    <property type="component" value="Unassembled WGS sequence"/>
</dbReference>
<reference evidence="2 3" key="1">
    <citation type="submission" date="2019-05" db="EMBL/GenBank/DDBJ databases">
        <title>Emergence of the Ug99 lineage of the wheat stem rust pathogen through somatic hybridization.</title>
        <authorList>
            <person name="Li F."/>
            <person name="Upadhyaya N.M."/>
            <person name="Sperschneider J."/>
            <person name="Matny O."/>
            <person name="Nguyen-Phuc H."/>
            <person name="Mago R."/>
            <person name="Raley C."/>
            <person name="Miller M.E."/>
            <person name="Silverstein K.A.T."/>
            <person name="Henningsen E."/>
            <person name="Hirsch C.D."/>
            <person name="Visser B."/>
            <person name="Pretorius Z.A."/>
            <person name="Steffenson B.J."/>
            <person name="Schwessinger B."/>
            <person name="Dodds P.N."/>
            <person name="Figueroa M."/>
        </authorList>
    </citation>
    <scope>NUCLEOTIDE SEQUENCE [LARGE SCALE GENOMIC DNA]</scope>
    <source>
        <strain evidence="2">21-0</strain>
    </source>
</reference>
<sequence length="131" mass="14837">MLISPDFQTPFYENSEILRVLTHVPGGLVHIIDDQSRRPTRPIRQCWTPWADVGEITLSFTFKDGDERLDRPGSFTLLTLLWTGDLFGRGFPNPESRRGLPDYLTSSVPSRRASTGHGSTNSFIRQVVCRC</sequence>
<feature type="compositionally biased region" description="Polar residues" evidence="1">
    <location>
        <begin position="104"/>
        <end position="119"/>
    </location>
</feature>
<evidence type="ECO:0000256" key="1">
    <source>
        <dbReference type="SAM" id="MobiDB-lite"/>
    </source>
</evidence>
<dbReference type="AlphaFoldDB" id="A0A5B0PRZ6"/>
<proteinExistence type="predicted"/>
<keyword evidence="3" id="KW-1185">Reference proteome</keyword>
<evidence type="ECO:0000313" key="2">
    <source>
        <dbReference type="EMBL" id="KAA1103433.1"/>
    </source>
</evidence>
<name>A0A5B0PRZ6_PUCGR</name>
<gene>
    <name evidence="2" type="ORF">PGT21_017870</name>
</gene>
<organism evidence="2 3">
    <name type="scientific">Puccinia graminis f. sp. tritici</name>
    <dbReference type="NCBI Taxonomy" id="56615"/>
    <lineage>
        <taxon>Eukaryota</taxon>
        <taxon>Fungi</taxon>
        <taxon>Dikarya</taxon>
        <taxon>Basidiomycota</taxon>
        <taxon>Pucciniomycotina</taxon>
        <taxon>Pucciniomycetes</taxon>
        <taxon>Pucciniales</taxon>
        <taxon>Pucciniaceae</taxon>
        <taxon>Puccinia</taxon>
    </lineage>
</organism>
<comment type="caution">
    <text evidence="2">The sequence shown here is derived from an EMBL/GenBank/DDBJ whole genome shotgun (WGS) entry which is preliminary data.</text>
</comment>
<protein>
    <submittedName>
        <fullName evidence="2">Uncharacterized protein</fullName>
    </submittedName>
</protein>
<evidence type="ECO:0000313" key="3">
    <source>
        <dbReference type="Proteomes" id="UP000324748"/>
    </source>
</evidence>
<feature type="region of interest" description="Disordered" evidence="1">
    <location>
        <begin position="98"/>
        <end position="119"/>
    </location>
</feature>
<accession>A0A5B0PRZ6</accession>
<dbReference type="EMBL" id="VSWC01000042">
    <property type="protein sequence ID" value="KAA1103433.1"/>
    <property type="molecule type" value="Genomic_DNA"/>
</dbReference>